<dbReference type="STRING" id="3469.A0A4Y7KIR2"/>
<dbReference type="FunFam" id="4.10.1000.10:FF:000002">
    <property type="entry name" value="Zinc finger protein 36, C3H1 type-like 1"/>
    <property type="match status" value="1"/>
</dbReference>
<keyword evidence="3 5" id="KW-0863">Zinc-finger</keyword>
<dbReference type="InterPro" id="IPR036855">
    <property type="entry name" value="Znf_CCCH_sf"/>
</dbReference>
<evidence type="ECO:0000256" key="6">
    <source>
        <dbReference type="SAM" id="MobiDB-lite"/>
    </source>
</evidence>
<evidence type="ECO:0000256" key="4">
    <source>
        <dbReference type="ARBA" id="ARBA00022833"/>
    </source>
</evidence>
<dbReference type="EMBL" id="CM010721">
    <property type="protein sequence ID" value="RZC72240.1"/>
    <property type="molecule type" value="Genomic_DNA"/>
</dbReference>
<dbReference type="Proteomes" id="UP000316621">
    <property type="component" value="Chromosome 7"/>
</dbReference>
<dbReference type="FunFam" id="4.10.1000.10:FF:000001">
    <property type="entry name" value="zinc finger CCCH domain-containing protein 15-like"/>
    <property type="match status" value="1"/>
</dbReference>
<feature type="compositionally biased region" description="Low complexity" evidence="6">
    <location>
        <begin position="16"/>
        <end position="45"/>
    </location>
</feature>
<feature type="zinc finger region" description="C3H1-type" evidence="5">
    <location>
        <begin position="274"/>
        <end position="302"/>
    </location>
</feature>
<feature type="zinc finger region" description="C3H1-type" evidence="5">
    <location>
        <begin position="312"/>
        <end position="340"/>
    </location>
</feature>
<evidence type="ECO:0000256" key="2">
    <source>
        <dbReference type="ARBA" id="ARBA00022737"/>
    </source>
</evidence>
<dbReference type="SMART" id="SM00356">
    <property type="entry name" value="ZnF_C3H1"/>
    <property type="match status" value="2"/>
</dbReference>
<evidence type="ECO:0000313" key="8">
    <source>
        <dbReference type="EMBL" id="RZC72240.1"/>
    </source>
</evidence>
<keyword evidence="9" id="KW-1185">Reference proteome</keyword>
<reference evidence="8 9" key="1">
    <citation type="journal article" date="2018" name="Science">
        <title>The opium poppy genome and morphinan production.</title>
        <authorList>
            <person name="Guo L."/>
            <person name="Winzer T."/>
            <person name="Yang X."/>
            <person name="Li Y."/>
            <person name="Ning Z."/>
            <person name="He Z."/>
            <person name="Teodor R."/>
            <person name="Lu Y."/>
            <person name="Bowser T.A."/>
            <person name="Graham I.A."/>
            <person name="Ye K."/>
        </authorList>
    </citation>
    <scope>NUCLEOTIDE SEQUENCE [LARGE SCALE GENOMIC DNA]</scope>
    <source>
        <strain evidence="9">cv. HN1</strain>
        <tissue evidence="8">Leaves</tissue>
    </source>
</reference>
<dbReference type="PANTHER" id="PTHR12547">
    <property type="entry name" value="CCCH ZINC FINGER/TIS11-RELATED"/>
    <property type="match status" value="1"/>
</dbReference>
<dbReference type="InterPro" id="IPR045877">
    <property type="entry name" value="ZFP36-like"/>
</dbReference>
<gene>
    <name evidence="8" type="ORF">C5167_035406</name>
</gene>
<dbReference type="GO" id="GO:0003729">
    <property type="term" value="F:mRNA binding"/>
    <property type="evidence" value="ECO:0007669"/>
    <property type="project" value="InterPro"/>
</dbReference>
<dbReference type="PROSITE" id="PS50103">
    <property type="entry name" value="ZF_C3H1"/>
    <property type="match status" value="2"/>
</dbReference>
<dbReference type="OrthoDB" id="410307at2759"/>
<evidence type="ECO:0000256" key="1">
    <source>
        <dbReference type="ARBA" id="ARBA00022723"/>
    </source>
</evidence>
<feature type="region of interest" description="Disordered" evidence="6">
    <location>
        <begin position="1"/>
        <end position="45"/>
    </location>
</feature>
<sequence length="351" mass="39739">MNPMPIRDQNEEESPNYKSSSSSSGSSRFSSENSSQFPPDSSTSDSFPLTLASYSSFNGKIKMNRLTTEDRVHLSHLNSHLNNLKDDFGLCSNHLEYSSRKIVVLRHKNAALRLINNDLKDRLIQLLQVYMDLQKIPLPDYVSSFINDHISLSIGDIRGGSTGYNRFVPSRETSVTSSGIADNGFEEKPIQFQSERVCLPKSISIRSNAYLKMSQSNNPYASDTTAPPSSNKNVDRLTFVPPRVKLPTVPAVDDEKKKEEVEVPLELDVYNQGMPKTELCDKWVEDGVCPYGVYCQFAHGLKEMRPVIRHPRYKTEACRMVLNGGFCPYGHRCHFRHALTDQEMRTGFTHY</sequence>
<dbReference type="AlphaFoldDB" id="A0A4Y7KIR2"/>
<feature type="domain" description="C3H1-type" evidence="7">
    <location>
        <begin position="312"/>
        <end position="340"/>
    </location>
</feature>
<evidence type="ECO:0000259" key="7">
    <source>
        <dbReference type="PROSITE" id="PS50103"/>
    </source>
</evidence>
<organism evidence="8 9">
    <name type="scientific">Papaver somniferum</name>
    <name type="common">Opium poppy</name>
    <dbReference type="NCBI Taxonomy" id="3469"/>
    <lineage>
        <taxon>Eukaryota</taxon>
        <taxon>Viridiplantae</taxon>
        <taxon>Streptophyta</taxon>
        <taxon>Embryophyta</taxon>
        <taxon>Tracheophyta</taxon>
        <taxon>Spermatophyta</taxon>
        <taxon>Magnoliopsida</taxon>
        <taxon>Ranunculales</taxon>
        <taxon>Papaveraceae</taxon>
        <taxon>Papaveroideae</taxon>
        <taxon>Papaver</taxon>
    </lineage>
</organism>
<keyword evidence="4 5" id="KW-0862">Zinc</keyword>
<dbReference type="Gramene" id="RZC72240">
    <property type="protein sequence ID" value="RZC72240"/>
    <property type="gene ID" value="C5167_035406"/>
</dbReference>
<dbReference type="InterPro" id="IPR000571">
    <property type="entry name" value="Znf_CCCH"/>
</dbReference>
<proteinExistence type="predicted"/>
<evidence type="ECO:0000256" key="3">
    <source>
        <dbReference type="ARBA" id="ARBA00022771"/>
    </source>
</evidence>
<accession>A0A4Y7KIR2</accession>
<dbReference type="SUPFAM" id="SSF90229">
    <property type="entry name" value="CCCH zinc finger"/>
    <property type="match status" value="2"/>
</dbReference>
<dbReference type="GO" id="GO:0008270">
    <property type="term" value="F:zinc ion binding"/>
    <property type="evidence" value="ECO:0007669"/>
    <property type="project" value="UniProtKB-KW"/>
</dbReference>
<dbReference type="Pfam" id="PF00642">
    <property type="entry name" value="zf-CCCH"/>
    <property type="match status" value="2"/>
</dbReference>
<dbReference type="Gene3D" id="4.10.1000.10">
    <property type="entry name" value="Zinc finger, CCCH-type"/>
    <property type="match status" value="2"/>
</dbReference>
<keyword evidence="1 5" id="KW-0479">Metal-binding</keyword>
<feature type="domain" description="C3H1-type" evidence="7">
    <location>
        <begin position="274"/>
        <end position="302"/>
    </location>
</feature>
<dbReference type="OMA" id="RYKTEAC"/>
<dbReference type="PANTHER" id="PTHR12547:SF162">
    <property type="entry name" value="ZINC FINGER CCCH DOMAIN-CONTAINING PROTEIN 15"/>
    <property type="match status" value="1"/>
</dbReference>
<protein>
    <recommendedName>
        <fullName evidence="7">C3H1-type domain-containing protein</fullName>
    </recommendedName>
</protein>
<name>A0A4Y7KIR2_PAPSO</name>
<evidence type="ECO:0000313" key="9">
    <source>
        <dbReference type="Proteomes" id="UP000316621"/>
    </source>
</evidence>
<keyword evidence="2" id="KW-0677">Repeat</keyword>
<evidence type="ECO:0000256" key="5">
    <source>
        <dbReference type="PROSITE-ProRule" id="PRU00723"/>
    </source>
</evidence>